<keyword evidence="1" id="KW-0560">Oxidoreductase</keyword>
<dbReference type="PANTHER" id="PTHR11699">
    <property type="entry name" value="ALDEHYDE DEHYDROGENASE-RELATED"/>
    <property type="match status" value="1"/>
</dbReference>
<dbReference type="InterPro" id="IPR016162">
    <property type="entry name" value="Ald_DH_N"/>
</dbReference>
<evidence type="ECO:0000256" key="1">
    <source>
        <dbReference type="ARBA" id="ARBA00023002"/>
    </source>
</evidence>
<evidence type="ECO:0000313" key="4">
    <source>
        <dbReference type="EMBL" id="SDL75623.1"/>
    </source>
</evidence>
<sequence length="254" mass="27241">MTTGTALHWIDGTWVGPGSRDGTDVRPAPGEQRTDGTAGDGREMAARAVAAARRAFGETRWKDDRHLRARTLHEMADVFAAHVGQLTEVLALTDGRRRQHARFEAEAVPSRLRYFASLVRTEHGRALEAAPGKCSLVLRRPRGVTGIVVPRRSPVVVLICSLAPALAAGTTSVVGMPEQTARVNSLVFGIFSEIESLPRGVVNGFTEEDGAGARYLVAAADVPCALDGSSREASAMEDFVECERVTITPGTIQR</sequence>
<dbReference type="AlphaFoldDB" id="A0A1G9MNH7"/>
<dbReference type="Gene3D" id="3.40.605.10">
    <property type="entry name" value="Aldehyde Dehydrogenase, Chain A, domain 1"/>
    <property type="match status" value="1"/>
</dbReference>
<dbReference type="Proteomes" id="UP000199063">
    <property type="component" value="Unassembled WGS sequence"/>
</dbReference>
<name>A0A1G9MNH7_9ACTN</name>
<feature type="domain" description="Aldehyde dehydrogenase" evidence="3">
    <location>
        <begin position="19"/>
        <end position="224"/>
    </location>
</feature>
<dbReference type="SUPFAM" id="SSF53720">
    <property type="entry name" value="ALDH-like"/>
    <property type="match status" value="1"/>
</dbReference>
<evidence type="ECO:0000313" key="5">
    <source>
        <dbReference type="Proteomes" id="UP000199063"/>
    </source>
</evidence>
<reference evidence="5" key="1">
    <citation type="submission" date="2016-10" db="EMBL/GenBank/DDBJ databases">
        <authorList>
            <person name="Varghese N."/>
            <person name="Submissions S."/>
        </authorList>
    </citation>
    <scope>NUCLEOTIDE SEQUENCE [LARGE SCALE GENOMIC DNA]</scope>
    <source>
        <strain evidence="5">CGMCC 4.7042</strain>
    </source>
</reference>
<organism evidence="4 5">
    <name type="scientific">Streptomyces wuyuanensis</name>
    <dbReference type="NCBI Taxonomy" id="1196353"/>
    <lineage>
        <taxon>Bacteria</taxon>
        <taxon>Bacillati</taxon>
        <taxon>Actinomycetota</taxon>
        <taxon>Actinomycetes</taxon>
        <taxon>Kitasatosporales</taxon>
        <taxon>Streptomycetaceae</taxon>
        <taxon>Streptomyces</taxon>
    </lineage>
</organism>
<proteinExistence type="predicted"/>
<dbReference type="EMBL" id="FNHI01000001">
    <property type="protein sequence ID" value="SDL75623.1"/>
    <property type="molecule type" value="Genomic_DNA"/>
</dbReference>
<dbReference type="STRING" id="1196353.SAMN05444921_101189"/>
<dbReference type="Pfam" id="PF00171">
    <property type="entry name" value="Aldedh"/>
    <property type="match status" value="1"/>
</dbReference>
<dbReference type="GO" id="GO:0016491">
    <property type="term" value="F:oxidoreductase activity"/>
    <property type="evidence" value="ECO:0007669"/>
    <property type="project" value="UniProtKB-KW"/>
</dbReference>
<dbReference type="GeneID" id="40827525"/>
<dbReference type="InterPro" id="IPR015590">
    <property type="entry name" value="Aldehyde_DH_dom"/>
</dbReference>
<protein>
    <submittedName>
        <fullName evidence="4">Aldehyde dehydrogenase family protein</fullName>
    </submittedName>
</protein>
<evidence type="ECO:0000259" key="3">
    <source>
        <dbReference type="Pfam" id="PF00171"/>
    </source>
</evidence>
<dbReference type="OrthoDB" id="9802947at2"/>
<accession>A0A1G9MNH7</accession>
<feature type="region of interest" description="Disordered" evidence="2">
    <location>
        <begin position="11"/>
        <end position="43"/>
    </location>
</feature>
<dbReference type="RefSeq" id="WP_093651822.1">
    <property type="nucleotide sequence ID" value="NZ_FNHI01000001.1"/>
</dbReference>
<keyword evidence="5" id="KW-1185">Reference proteome</keyword>
<evidence type="ECO:0000256" key="2">
    <source>
        <dbReference type="SAM" id="MobiDB-lite"/>
    </source>
</evidence>
<dbReference type="InterPro" id="IPR016161">
    <property type="entry name" value="Ald_DH/histidinol_DH"/>
</dbReference>
<gene>
    <name evidence="4" type="ORF">SAMN05444921_101189</name>
</gene>